<dbReference type="InterPro" id="IPR045272">
    <property type="entry name" value="ANXUR1/2-like"/>
</dbReference>
<dbReference type="GO" id="GO:0005524">
    <property type="term" value="F:ATP binding"/>
    <property type="evidence" value="ECO:0007669"/>
    <property type="project" value="UniProtKB-UniRule"/>
</dbReference>
<dbReference type="Pfam" id="PF07714">
    <property type="entry name" value="PK_Tyr_Ser-Thr"/>
    <property type="match status" value="1"/>
</dbReference>
<dbReference type="Gene3D" id="1.10.510.10">
    <property type="entry name" value="Transferase(Phosphotransferase) domain 1"/>
    <property type="match status" value="1"/>
</dbReference>
<evidence type="ECO:0000256" key="9">
    <source>
        <dbReference type="ARBA" id="ARBA00022989"/>
    </source>
</evidence>
<evidence type="ECO:0000256" key="3">
    <source>
        <dbReference type="ARBA" id="ARBA00022679"/>
    </source>
</evidence>
<evidence type="ECO:0000256" key="12">
    <source>
        <dbReference type="PROSITE-ProRule" id="PRU10141"/>
    </source>
</evidence>
<dbReference type="FunFam" id="2.60.120.430:FF:000003">
    <property type="entry name" value="FERONIA receptor-like kinase"/>
    <property type="match status" value="1"/>
</dbReference>
<dbReference type="GO" id="GO:0010038">
    <property type="term" value="P:response to metal ion"/>
    <property type="evidence" value="ECO:0007669"/>
    <property type="project" value="UniProtKB-ARBA"/>
</dbReference>
<keyword evidence="11" id="KW-0325">Glycoprotein</keyword>
<dbReference type="Pfam" id="PF12819">
    <property type="entry name" value="Malectin_like"/>
    <property type="match status" value="1"/>
</dbReference>
<evidence type="ECO:0000256" key="1">
    <source>
        <dbReference type="ARBA" id="ARBA00004479"/>
    </source>
</evidence>
<dbReference type="FunFam" id="3.30.200.20:FF:000645">
    <property type="entry name" value="Receptor-like protein kinase FERONIA"/>
    <property type="match status" value="1"/>
</dbReference>
<keyword evidence="8 12" id="KW-0067">ATP-binding</keyword>
<feature type="transmembrane region" description="Helical" evidence="14">
    <location>
        <begin position="648"/>
        <end position="672"/>
    </location>
</feature>
<keyword evidence="6 12" id="KW-0547">Nucleotide-binding</keyword>
<evidence type="ECO:0000256" key="11">
    <source>
        <dbReference type="ARBA" id="ARBA00023180"/>
    </source>
</evidence>
<keyword evidence="2" id="KW-0723">Serine/threonine-protein kinase</keyword>
<evidence type="ECO:0000256" key="7">
    <source>
        <dbReference type="ARBA" id="ARBA00022777"/>
    </source>
</evidence>
<dbReference type="PROSITE" id="PS00107">
    <property type="entry name" value="PROTEIN_KINASE_ATP"/>
    <property type="match status" value="1"/>
</dbReference>
<reference evidence="16" key="1">
    <citation type="submission" date="2023-03" db="EMBL/GenBank/DDBJ databases">
        <title>Chromosome-scale reference genome and RAD-based genetic map of yellow starthistle (Centaurea solstitialis) reveal putative structural variation and QTLs associated with invader traits.</title>
        <authorList>
            <person name="Reatini B."/>
            <person name="Cang F.A."/>
            <person name="Jiang Q."/>
            <person name="Mckibben M.T.W."/>
            <person name="Barker M.S."/>
            <person name="Rieseberg L.H."/>
            <person name="Dlugosch K.M."/>
        </authorList>
    </citation>
    <scope>NUCLEOTIDE SEQUENCE</scope>
    <source>
        <strain evidence="16">CAN-66</strain>
        <tissue evidence="16">Leaf</tissue>
    </source>
</reference>
<comment type="caution">
    <text evidence="16">The sequence shown here is derived from an EMBL/GenBank/DDBJ whole genome shotgun (WGS) entry which is preliminary data.</text>
</comment>
<feature type="region of interest" description="Disordered" evidence="13">
    <location>
        <begin position="1010"/>
        <end position="1074"/>
    </location>
</feature>
<gene>
    <name evidence="16" type="ORF">OSB04_007573</name>
</gene>
<feature type="binding site" evidence="12">
    <location>
        <position position="756"/>
    </location>
    <ligand>
        <name>ATP</name>
        <dbReference type="ChEBI" id="CHEBI:30616"/>
    </ligand>
</feature>
<dbReference type="AlphaFoldDB" id="A0AA38TSP4"/>
<dbReference type="CDD" id="cd12087">
    <property type="entry name" value="TM_EGFR-like"/>
    <property type="match status" value="1"/>
</dbReference>
<evidence type="ECO:0000256" key="6">
    <source>
        <dbReference type="ARBA" id="ARBA00022741"/>
    </source>
</evidence>
<evidence type="ECO:0000256" key="10">
    <source>
        <dbReference type="ARBA" id="ARBA00023136"/>
    </source>
</evidence>
<evidence type="ECO:0000259" key="15">
    <source>
        <dbReference type="PROSITE" id="PS50011"/>
    </source>
</evidence>
<dbReference type="PANTHER" id="PTHR34590:SF5">
    <property type="entry name" value="OS04G0586500 PROTEIN"/>
    <property type="match status" value="1"/>
</dbReference>
<feature type="domain" description="Protein kinase" evidence="15">
    <location>
        <begin position="727"/>
        <end position="1003"/>
    </location>
</feature>
<feature type="compositionally biased region" description="Polar residues" evidence="13">
    <location>
        <begin position="1063"/>
        <end position="1074"/>
    </location>
</feature>
<dbReference type="PROSITE" id="PS50011">
    <property type="entry name" value="PROTEIN_KINASE_DOM"/>
    <property type="match status" value="1"/>
</dbReference>
<dbReference type="InterPro" id="IPR024788">
    <property type="entry name" value="Malectin-like_Carb-bd_dom"/>
</dbReference>
<dbReference type="InterPro" id="IPR000719">
    <property type="entry name" value="Prot_kinase_dom"/>
</dbReference>
<dbReference type="GO" id="GO:0016020">
    <property type="term" value="C:membrane"/>
    <property type="evidence" value="ECO:0007669"/>
    <property type="project" value="UniProtKB-SubCell"/>
</dbReference>
<accession>A0AA38TSP4</accession>
<dbReference type="InterPro" id="IPR011009">
    <property type="entry name" value="Kinase-like_dom_sf"/>
</dbReference>
<keyword evidence="9 14" id="KW-1133">Transmembrane helix</keyword>
<sequence>MSTHLEFIVCKVVLPGDSAIKEIENRNVDAIIDSFLTGTINANSLRKFLDTMKGTLKVTGDERPSMDNVKWNLKYALNFQQMVMDREPHEDSTIMDSSLQLRMSMIHHLPSYGINDSLGNDNSATSYASGKEADLRFIEVLIQLNKTIRMILAPRERIPRRGIVSDGFLHICCHESAKKKNNIPNKYKKTDLLRSNYSSVTMFTFFSLLLLFSTTTATAQPYTATDHFFLACGSSSPTTFSGIRWDGDEGSKFTLDNIAATSFSSTPSYRDPSVPGTPYSTARIFNGTSSFTYTFPVTQGPKFLRLHFYPATYSDLNPNQSFFSVTSNGYTLLTNFSAFLTASYTEKISSDAGDTNPEVSYFVKEFIIHVKDAQILNVTFTPSPNSYGFINGIEIFSLPEDLYFHDKNLNYVGQTNGPEIVDDVVFETMYRLNVGGGYISGNNDTGMYRSWEPDDEYIFGAAGLKPVNNNTMTPIMYTVETPNYTAPELVYATQRSMGNMSRYYNLTWRLPVDSGFYYKLRLHFCNIIPQYKKKADVIFTILMNNVTAEDYADLFDWTQGSGYAVFKDYGVFINDPDGRGSKRDLWLTMHPNSLAIEYNDAYLNGLEVFKLSKAGGSLASPNPELSFTPTLPTRQAPPMETNKSRTRLYPVIIGGVAGVILVFLAVLTLVVFRQRRRVKNYGTAEDNSSWGPVSVESKSAHSCHSSLPSDRCRRFSLTEVKVATGEFNDDCVIGRGGFGKVYKGYIDNGTTAVAIKRLNASSSQGVREFHTEIGMLSKLRHVHLVSLIGYCDEDEEMVLVYDYMAHGTLREHLYRSNNPPLSWKRRLHICIGAARGLHYLHTSAKRTIIHRDVKSTNILLDENWVAKVSDFGLSKIGPDDPSQSHVSTVVKGSMGYVDPEYYQRKQLTEKSDVYSFGVVLFEVLCARPAMIPGLPKEQVSLGVWGKYCYRKGILDQIIDRKLRDEIAPECLTKFGEIAYSCLKEQGCDRLTMEEVVYKLELALEVQETAEKTGGRVASENQEPPFLRHGEATTTDDNGLSRSSAIRNGTSSVSSTDEGFKSETVFSELQKSTGR</sequence>
<dbReference type="SUPFAM" id="SSF56112">
    <property type="entry name" value="Protein kinase-like (PK-like)"/>
    <property type="match status" value="1"/>
</dbReference>
<dbReference type="GO" id="GO:0004714">
    <property type="term" value="F:transmembrane receptor protein tyrosine kinase activity"/>
    <property type="evidence" value="ECO:0007669"/>
    <property type="project" value="InterPro"/>
</dbReference>
<dbReference type="InterPro" id="IPR008271">
    <property type="entry name" value="Ser/Thr_kinase_AS"/>
</dbReference>
<dbReference type="FunFam" id="1.10.510.10:FF:000252">
    <property type="entry name" value="Receptor-like protein kinase FERONIA"/>
    <property type="match status" value="1"/>
</dbReference>
<evidence type="ECO:0000256" key="13">
    <source>
        <dbReference type="SAM" id="MobiDB-lite"/>
    </source>
</evidence>
<keyword evidence="5" id="KW-0732">Signal</keyword>
<organism evidence="16 17">
    <name type="scientific">Centaurea solstitialis</name>
    <name type="common">yellow star-thistle</name>
    <dbReference type="NCBI Taxonomy" id="347529"/>
    <lineage>
        <taxon>Eukaryota</taxon>
        <taxon>Viridiplantae</taxon>
        <taxon>Streptophyta</taxon>
        <taxon>Embryophyta</taxon>
        <taxon>Tracheophyta</taxon>
        <taxon>Spermatophyta</taxon>
        <taxon>Magnoliopsida</taxon>
        <taxon>eudicotyledons</taxon>
        <taxon>Gunneridae</taxon>
        <taxon>Pentapetalae</taxon>
        <taxon>asterids</taxon>
        <taxon>campanulids</taxon>
        <taxon>Asterales</taxon>
        <taxon>Asteraceae</taxon>
        <taxon>Carduoideae</taxon>
        <taxon>Cardueae</taxon>
        <taxon>Centaureinae</taxon>
        <taxon>Centaurea</taxon>
    </lineage>
</organism>
<dbReference type="PANTHER" id="PTHR34590">
    <property type="entry name" value="OS03G0124300 PROTEIN-RELATED"/>
    <property type="match status" value="1"/>
</dbReference>
<dbReference type="CDD" id="cd14066">
    <property type="entry name" value="STKc_IRAK"/>
    <property type="match status" value="1"/>
</dbReference>
<keyword evidence="3" id="KW-0808">Transferase</keyword>
<dbReference type="GO" id="GO:0004674">
    <property type="term" value="F:protein serine/threonine kinase activity"/>
    <property type="evidence" value="ECO:0007669"/>
    <property type="project" value="UniProtKB-KW"/>
</dbReference>
<protein>
    <recommendedName>
        <fullName evidence="15">Protein kinase domain-containing protein</fullName>
    </recommendedName>
</protein>
<dbReference type="EMBL" id="JARYMX010000002">
    <property type="protein sequence ID" value="KAJ9562413.1"/>
    <property type="molecule type" value="Genomic_DNA"/>
</dbReference>
<evidence type="ECO:0000256" key="14">
    <source>
        <dbReference type="SAM" id="Phobius"/>
    </source>
</evidence>
<keyword evidence="17" id="KW-1185">Reference proteome</keyword>
<evidence type="ECO:0000313" key="17">
    <source>
        <dbReference type="Proteomes" id="UP001172457"/>
    </source>
</evidence>
<proteinExistence type="predicted"/>
<keyword evidence="4 14" id="KW-0812">Transmembrane</keyword>
<evidence type="ECO:0000256" key="5">
    <source>
        <dbReference type="ARBA" id="ARBA00022729"/>
    </source>
</evidence>
<name>A0AA38TSP4_9ASTR</name>
<dbReference type="PROSITE" id="PS00108">
    <property type="entry name" value="PROTEIN_KINASE_ST"/>
    <property type="match status" value="1"/>
</dbReference>
<evidence type="ECO:0000256" key="8">
    <source>
        <dbReference type="ARBA" id="ARBA00022840"/>
    </source>
</evidence>
<keyword evidence="7" id="KW-0418">Kinase</keyword>
<dbReference type="InterPro" id="IPR001245">
    <property type="entry name" value="Ser-Thr/Tyr_kinase_cat_dom"/>
</dbReference>
<dbReference type="Gene3D" id="3.30.200.20">
    <property type="entry name" value="Phosphorylase Kinase, domain 1"/>
    <property type="match status" value="1"/>
</dbReference>
<evidence type="ECO:0000256" key="2">
    <source>
        <dbReference type="ARBA" id="ARBA00022527"/>
    </source>
</evidence>
<dbReference type="FunFam" id="2.60.120.430:FF:000007">
    <property type="entry name" value="FERONIA receptor-like kinase"/>
    <property type="match status" value="1"/>
</dbReference>
<comment type="subcellular location">
    <subcellularLocation>
        <location evidence="1">Membrane</location>
        <topology evidence="1">Single-pass type I membrane protein</topology>
    </subcellularLocation>
</comment>
<feature type="compositionally biased region" description="Polar residues" evidence="13">
    <location>
        <begin position="1031"/>
        <end position="1056"/>
    </location>
</feature>
<dbReference type="InterPro" id="IPR017441">
    <property type="entry name" value="Protein_kinase_ATP_BS"/>
</dbReference>
<dbReference type="Gene3D" id="2.60.120.430">
    <property type="entry name" value="Galactose-binding lectin"/>
    <property type="match status" value="2"/>
</dbReference>
<dbReference type="Proteomes" id="UP001172457">
    <property type="component" value="Chromosome 2"/>
</dbReference>
<evidence type="ECO:0000256" key="4">
    <source>
        <dbReference type="ARBA" id="ARBA00022692"/>
    </source>
</evidence>
<dbReference type="SMART" id="SM00220">
    <property type="entry name" value="S_TKc"/>
    <property type="match status" value="1"/>
</dbReference>
<keyword evidence="10 14" id="KW-0472">Membrane</keyword>
<evidence type="ECO:0000313" key="16">
    <source>
        <dbReference type="EMBL" id="KAJ9562413.1"/>
    </source>
</evidence>